<proteinExistence type="predicted"/>
<dbReference type="Proteomes" id="UP001176021">
    <property type="component" value="Unassembled WGS sequence"/>
</dbReference>
<reference evidence="1" key="1">
    <citation type="submission" date="2022-05" db="EMBL/GenBank/DDBJ databases">
        <title>Expanded diversity of anoxic marine methylotrophy in a Black Sea sulfate reducing microorganism.</title>
        <authorList>
            <person name="Fischer P.Q."/>
            <person name="Stams A.J.M."/>
            <person name="Villanueva L."/>
            <person name="Sousa D.Z."/>
        </authorList>
    </citation>
    <scope>NUCLEOTIDE SEQUENCE</scope>
    <source>
        <strain evidence="1">P130</strain>
    </source>
</reference>
<dbReference type="RefSeq" id="WP_302049886.1">
    <property type="nucleotide sequence ID" value="NZ_JAMJEV010000022.1"/>
</dbReference>
<organism evidence="1 2">
    <name type="scientific">Desulfosporosinus nitroreducens</name>
    <dbReference type="NCBI Taxonomy" id="2018668"/>
    <lineage>
        <taxon>Bacteria</taxon>
        <taxon>Bacillati</taxon>
        <taxon>Bacillota</taxon>
        <taxon>Clostridia</taxon>
        <taxon>Eubacteriales</taxon>
        <taxon>Desulfitobacteriaceae</taxon>
        <taxon>Desulfosporosinus</taxon>
    </lineage>
</organism>
<accession>A0ABT8QYX5</accession>
<gene>
    <name evidence="1" type="ORF">M8H41_20715</name>
</gene>
<comment type="caution">
    <text evidence="1">The sequence shown here is derived from an EMBL/GenBank/DDBJ whole genome shotgun (WGS) entry which is preliminary data.</text>
</comment>
<name>A0ABT8QYX5_9FIRM</name>
<evidence type="ECO:0000313" key="1">
    <source>
        <dbReference type="EMBL" id="MDO0825258.1"/>
    </source>
</evidence>
<sequence length="275" mass="31285">MKNIFQRNWYIEVRRSDNGQLQAKTSYVDTTREATAHLLVDVNSFIIEEALWEEQKSSKPIGARTRQVTPLQGSEAYFSSGLALREAATFLKDPLAVPLFSETVKGIIQAETFLLSERGYSSEDEYDQKWTNFYLGSCRYYSNLDKVTMSWYEHVGESKRSGNLFVRFKTQSLFELREGQYLLIGNLSDSFHEVNVRLKLDEFTVKEADGVLLRTPDIICREAASLLVNLHGLDIRGISKKELARLLGKGQGCVHVIDLVSDCTQILDTLVRKVV</sequence>
<dbReference type="EMBL" id="JAMJEV010000022">
    <property type="protein sequence ID" value="MDO0825258.1"/>
    <property type="molecule type" value="Genomic_DNA"/>
</dbReference>
<keyword evidence="2" id="KW-1185">Reference proteome</keyword>
<dbReference type="Pfam" id="PF11136">
    <property type="entry name" value="DUF2889"/>
    <property type="match status" value="1"/>
</dbReference>
<protein>
    <submittedName>
        <fullName evidence="1">DUF2889 domain-containing protein</fullName>
    </submittedName>
</protein>
<dbReference type="InterPro" id="IPR021312">
    <property type="entry name" value="DUF2889"/>
</dbReference>
<evidence type="ECO:0000313" key="2">
    <source>
        <dbReference type="Proteomes" id="UP001176021"/>
    </source>
</evidence>